<dbReference type="GO" id="GO:0008270">
    <property type="term" value="F:zinc ion binding"/>
    <property type="evidence" value="ECO:0007669"/>
    <property type="project" value="UniProtKB-KW"/>
</dbReference>
<protein>
    <recommendedName>
        <fullName evidence="7">C2H2-type domain-containing protein</fullName>
    </recommendedName>
</protein>
<feature type="compositionally biased region" description="Low complexity" evidence="6">
    <location>
        <begin position="111"/>
        <end position="128"/>
    </location>
</feature>
<evidence type="ECO:0000313" key="9">
    <source>
        <dbReference type="Proteomes" id="UP000438429"/>
    </source>
</evidence>
<feature type="domain" description="C2H2-type" evidence="7">
    <location>
        <begin position="888"/>
        <end position="916"/>
    </location>
</feature>
<dbReference type="SMART" id="SM00355">
    <property type="entry name" value="ZnF_C2H2"/>
    <property type="match status" value="10"/>
</dbReference>
<accession>A0A6A4TFL9</accession>
<evidence type="ECO:0000259" key="7">
    <source>
        <dbReference type="PROSITE" id="PS50157"/>
    </source>
</evidence>
<keyword evidence="3 5" id="KW-0863">Zinc-finger</keyword>
<dbReference type="PROSITE" id="PS50157">
    <property type="entry name" value="ZINC_FINGER_C2H2_2"/>
    <property type="match status" value="6"/>
</dbReference>
<dbReference type="AlphaFoldDB" id="A0A6A4TFL9"/>
<dbReference type="PANTHER" id="PTHR24403">
    <property type="entry name" value="ZINC FINGER PROTEIN"/>
    <property type="match status" value="1"/>
</dbReference>
<dbReference type="InterPro" id="IPR013087">
    <property type="entry name" value="Znf_C2H2_type"/>
</dbReference>
<comment type="caution">
    <text evidence="8">The sequence shown here is derived from an EMBL/GenBank/DDBJ whole genome shotgun (WGS) entry which is preliminary data.</text>
</comment>
<dbReference type="Proteomes" id="UP000438429">
    <property type="component" value="Unassembled WGS sequence"/>
</dbReference>
<dbReference type="PROSITE" id="PS00028">
    <property type="entry name" value="ZINC_FINGER_C2H2_1"/>
    <property type="match status" value="3"/>
</dbReference>
<feature type="compositionally biased region" description="Low complexity" evidence="6">
    <location>
        <begin position="1063"/>
        <end position="1079"/>
    </location>
</feature>
<evidence type="ECO:0000256" key="1">
    <source>
        <dbReference type="ARBA" id="ARBA00022723"/>
    </source>
</evidence>
<feature type="domain" description="C2H2-type" evidence="7">
    <location>
        <begin position="1010"/>
        <end position="1037"/>
    </location>
</feature>
<sequence length="1209" mass="132294">MELSDSERRHCRPQQASVSKPVYDGDSDKVTDESSPRRPGRCSVDFYGEYTEKVSWFRLLNASERLSDSCSTDIRLPTTDVGRTDNSQNMIFPRRVMEEISSVAVLTTHSSAASPSSSCATSALESPSHGQTQQSVKEEASQIFQHKQAPDSLIQVIEKLSKIVEKRPQRRCTSAGQKRAVLLASSALGRGGDDGARGSRGSSPIKKIKRNCKEQESVGVVRLDGGAADGALSPRVPGDGNNNNVTSTVTDVSGSPNSSNQKWTVTCYQCSLCPYLSQTLPLLKEHLKQHNEQHSDVILMCSECRFTSRDQGQLETHVRLHLDNGGNVKRNYTLSETCSEVKEEVLGRQDGDWPWSGGSTGIEAVQSSVDGSKELPQKKKWYSNEEYGLYRCLICSYVCSQQRMLKTHAWKHAGLVDCSYPIFEDESGAPTTREASAASNNAATREEIVVLSPVLQDKSLQKLPTNFKLQLCVPLAKQDMLNHPLSNLDEGLKKEEEEPAYPIKDLTSEEPLVEVQVTTEAETEVEMDSPLDGTSITDSLLSSAQKIINSSPNSAGRINVIVERLPSAEDSVMATNPLLLSPEVDRDESLLDAEGPERERVGAARGEVVLGCSAGTTDNQPLGANIKSSVALSSNSPRDENVPPAGRKRTHSESLRLHSLAAEALVAMPMRTPELTTSIPRVSMKTITAQVPCQSTGQKQVEVTAAGQKASDMGTTAALLDLELHSKAREEKLGRLGLGEGDEEGPTAKAGISLSLLTVIERLRERSDQNASDEDILKELQDNAQFQSGAAAGVVAGNGAGSYMCTIPGMDGLVASPDGGLVDYLPGSERPYRCRLCRYSSSNKGYIKHHLRVHRQRQPYQCPICEHIASDSEDLESHMMHHCKTRMYQCKQCPDAFHYKSQLRNHEREHHSFSSDTAALTAVNEAAATVEEAERVTDEECAKQKMYKCDVCDYTSSTYVGVRNHRRIHNSDKPYRCCSCDFATTNMNSLKSHMRRHPQEHQVVQLLEQYRCSLCGYVCSHPPSLKSHMWKHAGDQNYNYEQVNQAINEAISQSSRAPQKLSAVPEAAAAERPAVAQPAKDTVKAPVEPIPTPTAAADLAVDSSTGPAAPTTDPLQWPAESPSPQGNEPAQLHSQSPSQPRVGQAAVPGPSMEYCVLLFCCCICGYESTSKERLMEHMKEHEGDIISIILNKEQQQPQAEVQPSLQTAE</sequence>
<feature type="domain" description="C2H2-type" evidence="7">
    <location>
        <begin position="975"/>
        <end position="1002"/>
    </location>
</feature>
<evidence type="ECO:0000256" key="4">
    <source>
        <dbReference type="ARBA" id="ARBA00022833"/>
    </source>
</evidence>
<proteinExistence type="predicted"/>
<feature type="domain" description="C2H2-type" evidence="7">
    <location>
        <begin position="947"/>
        <end position="974"/>
    </location>
</feature>
<keyword evidence="1" id="KW-0479">Metal-binding</keyword>
<evidence type="ECO:0000256" key="6">
    <source>
        <dbReference type="SAM" id="MobiDB-lite"/>
    </source>
</evidence>
<feature type="region of interest" description="Disordered" evidence="6">
    <location>
        <begin position="1"/>
        <end position="40"/>
    </location>
</feature>
<organism evidence="8 9">
    <name type="scientific">Scophthalmus maximus</name>
    <name type="common">Turbot</name>
    <name type="synonym">Psetta maxima</name>
    <dbReference type="NCBI Taxonomy" id="52904"/>
    <lineage>
        <taxon>Eukaryota</taxon>
        <taxon>Metazoa</taxon>
        <taxon>Chordata</taxon>
        <taxon>Craniata</taxon>
        <taxon>Vertebrata</taxon>
        <taxon>Euteleostomi</taxon>
        <taxon>Actinopterygii</taxon>
        <taxon>Neopterygii</taxon>
        <taxon>Teleostei</taxon>
        <taxon>Neoteleostei</taxon>
        <taxon>Acanthomorphata</taxon>
        <taxon>Carangaria</taxon>
        <taxon>Pleuronectiformes</taxon>
        <taxon>Pleuronectoidei</taxon>
        <taxon>Scophthalmidae</taxon>
        <taxon>Scophthalmus</taxon>
    </lineage>
</organism>
<name>A0A6A4TFL9_SCOMX</name>
<feature type="compositionally biased region" description="Polar residues" evidence="6">
    <location>
        <begin position="1122"/>
        <end position="1141"/>
    </location>
</feature>
<feature type="region of interest" description="Disordered" evidence="6">
    <location>
        <begin position="111"/>
        <end position="144"/>
    </location>
</feature>
<dbReference type="FunFam" id="3.30.160.60:FF:000884">
    <property type="entry name" value="Zinc finger protein 507"/>
    <property type="match status" value="1"/>
</dbReference>
<dbReference type="Gene3D" id="3.30.160.60">
    <property type="entry name" value="Classic Zinc Finger"/>
    <property type="match status" value="4"/>
</dbReference>
<dbReference type="PANTHER" id="PTHR24403:SF74">
    <property type="entry name" value="ZINC FINGER PROTEIN 507"/>
    <property type="match status" value="1"/>
</dbReference>
<feature type="domain" description="C2H2-type" evidence="7">
    <location>
        <begin position="832"/>
        <end position="859"/>
    </location>
</feature>
<dbReference type="GO" id="GO:0045944">
    <property type="term" value="P:positive regulation of transcription by RNA polymerase II"/>
    <property type="evidence" value="ECO:0007669"/>
    <property type="project" value="TreeGrafter"/>
</dbReference>
<dbReference type="InterPro" id="IPR036236">
    <property type="entry name" value="Znf_C2H2_sf"/>
</dbReference>
<keyword evidence="4" id="KW-0862">Zinc</keyword>
<evidence type="ECO:0000256" key="3">
    <source>
        <dbReference type="ARBA" id="ARBA00022771"/>
    </source>
</evidence>
<feature type="region of interest" description="Disordered" evidence="6">
    <location>
        <begin position="1053"/>
        <end position="1146"/>
    </location>
</feature>
<keyword evidence="2" id="KW-0677">Repeat</keyword>
<feature type="compositionally biased region" description="Basic and acidic residues" evidence="6">
    <location>
        <begin position="26"/>
        <end position="36"/>
    </location>
</feature>
<evidence type="ECO:0000313" key="8">
    <source>
        <dbReference type="EMBL" id="KAF0043619.1"/>
    </source>
</evidence>
<evidence type="ECO:0000256" key="2">
    <source>
        <dbReference type="ARBA" id="ARBA00022737"/>
    </source>
</evidence>
<feature type="region of interest" description="Disordered" evidence="6">
    <location>
        <begin position="629"/>
        <end position="654"/>
    </location>
</feature>
<dbReference type="EMBL" id="VEVO01000004">
    <property type="protein sequence ID" value="KAF0043619.1"/>
    <property type="molecule type" value="Genomic_DNA"/>
</dbReference>
<reference evidence="8 9" key="1">
    <citation type="submission" date="2019-06" db="EMBL/GenBank/DDBJ databases">
        <title>Draft genomes of female and male turbot (Scophthalmus maximus).</title>
        <authorList>
            <person name="Xu H."/>
            <person name="Xu X.-W."/>
            <person name="Shao C."/>
            <person name="Chen S."/>
        </authorList>
    </citation>
    <scope>NUCLEOTIDE SEQUENCE [LARGE SCALE GENOMIC DNA]</scope>
    <source>
        <strain evidence="8">Ysfricsl-2016a</strain>
        <tissue evidence="8">Blood</tissue>
    </source>
</reference>
<dbReference type="InterPro" id="IPR050688">
    <property type="entry name" value="Zinc_finger/UBP_domain"/>
</dbReference>
<dbReference type="SUPFAM" id="SSF57667">
    <property type="entry name" value="beta-beta-alpha zinc fingers"/>
    <property type="match status" value="4"/>
</dbReference>
<evidence type="ECO:0000256" key="5">
    <source>
        <dbReference type="PROSITE-ProRule" id="PRU00042"/>
    </source>
</evidence>
<gene>
    <name evidence="8" type="ORF">F2P81_004956</name>
</gene>
<dbReference type="GO" id="GO:0005634">
    <property type="term" value="C:nucleus"/>
    <property type="evidence" value="ECO:0007669"/>
    <property type="project" value="TreeGrafter"/>
</dbReference>
<feature type="domain" description="C2H2-type" evidence="7">
    <location>
        <begin position="1159"/>
        <end position="1186"/>
    </location>
</feature>